<evidence type="ECO:0000256" key="2">
    <source>
        <dbReference type="ARBA" id="ARBA00022578"/>
    </source>
</evidence>
<keyword evidence="2" id="KW-0815">Transposition</keyword>
<feature type="domain" description="Cas12f1-like TNB" evidence="6">
    <location>
        <begin position="95"/>
        <end position="162"/>
    </location>
</feature>
<reference evidence="8" key="1">
    <citation type="submission" date="2016-02" db="EMBL/GenBank/DDBJ databases">
        <authorList>
            <person name="liu f."/>
        </authorList>
    </citation>
    <scope>NUCLEOTIDE SEQUENCE [LARGE SCALE GENOMIC DNA]</scope>
</reference>
<dbReference type="GO" id="GO:0003677">
    <property type="term" value="F:DNA binding"/>
    <property type="evidence" value="ECO:0007669"/>
    <property type="project" value="UniProtKB-KW"/>
</dbReference>
<evidence type="ECO:0000256" key="1">
    <source>
        <dbReference type="ARBA" id="ARBA00008761"/>
    </source>
</evidence>
<protein>
    <submittedName>
        <fullName evidence="7">Transposase</fullName>
    </submittedName>
</protein>
<dbReference type="InterPro" id="IPR010095">
    <property type="entry name" value="Cas12f1-like_TNB"/>
</dbReference>
<gene>
    <name evidence="7" type="ORF">FLM9_1066</name>
</gene>
<dbReference type="Proteomes" id="UP000182631">
    <property type="component" value="Unassembled WGS sequence"/>
</dbReference>
<evidence type="ECO:0000313" key="8">
    <source>
        <dbReference type="Proteomes" id="UP000182631"/>
    </source>
</evidence>
<dbReference type="NCBIfam" id="TIGR01766">
    <property type="entry name" value="IS200/IS605 family accessory protein TnpB-like domain"/>
    <property type="match status" value="1"/>
</dbReference>
<feature type="domain" description="Probable transposase IS891/IS1136/IS1341" evidence="5">
    <location>
        <begin position="10"/>
        <end position="84"/>
    </location>
</feature>
<dbReference type="GO" id="GO:0006310">
    <property type="term" value="P:DNA recombination"/>
    <property type="evidence" value="ECO:0007669"/>
    <property type="project" value="UniProtKB-KW"/>
</dbReference>
<feature type="non-terminal residue" evidence="7">
    <location>
        <position position="177"/>
    </location>
</feature>
<dbReference type="GO" id="GO:0032196">
    <property type="term" value="P:transposition"/>
    <property type="evidence" value="ECO:0007669"/>
    <property type="project" value="UniProtKB-KW"/>
</dbReference>
<dbReference type="InterPro" id="IPR001959">
    <property type="entry name" value="Transposase"/>
</dbReference>
<keyword evidence="8" id="KW-1185">Reference proteome</keyword>
<dbReference type="Pfam" id="PF01385">
    <property type="entry name" value="OrfB_IS605"/>
    <property type="match status" value="1"/>
</dbReference>
<evidence type="ECO:0000256" key="4">
    <source>
        <dbReference type="ARBA" id="ARBA00023172"/>
    </source>
</evidence>
<sequence length="177" mass="19595">MGSRGSSVGEINSALQRIRRLQCSLSRKEKGSHNRQKARLRLARAHVQVADQRLDHLHKLSTRLIRENQTVVLEDLNVSEMVKSRKLACAAAAGWRLLRTLLEAKAKLYGRQVKIISRWQPTSQTCSACGHSDGKQALSVRAWRCSACGVEQDRDGNADRNILAAGLGERQNACGAE</sequence>
<proteinExistence type="inferred from homology"/>
<evidence type="ECO:0000259" key="5">
    <source>
        <dbReference type="Pfam" id="PF01385"/>
    </source>
</evidence>
<name>A0A171DGY3_9SYNE</name>
<dbReference type="NCBIfam" id="NF040570">
    <property type="entry name" value="guided_TnpB"/>
    <property type="match status" value="1"/>
</dbReference>
<organism evidence="7 8">
    <name type="scientific">Candidatus Synechococcus spongiarum</name>
    <dbReference type="NCBI Taxonomy" id="431041"/>
    <lineage>
        <taxon>Bacteria</taxon>
        <taxon>Bacillati</taxon>
        <taxon>Cyanobacteriota</taxon>
        <taxon>Cyanophyceae</taxon>
        <taxon>Synechococcales</taxon>
        <taxon>Synechococcaceae</taxon>
        <taxon>Synechococcus</taxon>
    </lineage>
</organism>
<evidence type="ECO:0000256" key="3">
    <source>
        <dbReference type="ARBA" id="ARBA00023125"/>
    </source>
</evidence>
<keyword evidence="3" id="KW-0238">DNA-binding</keyword>
<evidence type="ECO:0000313" key="7">
    <source>
        <dbReference type="EMBL" id="SAY39019.1"/>
    </source>
</evidence>
<keyword evidence="4" id="KW-0233">DNA recombination</keyword>
<dbReference type="EMBL" id="FITM01000117">
    <property type="protein sequence ID" value="SAY39019.1"/>
    <property type="molecule type" value="Genomic_DNA"/>
</dbReference>
<evidence type="ECO:0000259" key="6">
    <source>
        <dbReference type="Pfam" id="PF07282"/>
    </source>
</evidence>
<dbReference type="AlphaFoldDB" id="A0A171DGY3"/>
<comment type="similarity">
    <text evidence="1">In the C-terminal section; belongs to the transposase 35 family.</text>
</comment>
<accession>A0A171DGY3</accession>
<dbReference type="Pfam" id="PF07282">
    <property type="entry name" value="Cas12f1-like_TNB"/>
    <property type="match status" value="1"/>
</dbReference>